<keyword evidence="2" id="KW-1133">Transmembrane helix</keyword>
<feature type="region of interest" description="Disordered" evidence="1">
    <location>
        <begin position="406"/>
        <end position="447"/>
    </location>
</feature>
<evidence type="ECO:0000256" key="2">
    <source>
        <dbReference type="SAM" id="Phobius"/>
    </source>
</evidence>
<dbReference type="RefSeq" id="XP_005537164.1">
    <property type="nucleotide sequence ID" value="XM_005537107.1"/>
</dbReference>
<dbReference type="EMBL" id="AP006495">
    <property type="protein sequence ID" value="BAM81128.1"/>
    <property type="molecule type" value="Genomic_DNA"/>
</dbReference>
<name>M1VIV3_CYAM1</name>
<dbReference type="KEGG" id="cme:CYME_CMM305C"/>
<sequence>MAFVSTVHCSRFRLYETCGAQRLIAFSVRWRSLKRCRLRPVCELSSDGQLEPRRNPLNKADDSSEGQERSESERSQWTEEARRQWPEYEPGFVPRSRNDLDAEEYPTSTPGDSSGGAGIAAGYVTGSREVIHDPVVVSRRELLYAVISIAIIVTGILGTVYRRSLRWFSLAGVFGSLRRRYPPPNANLREFMMECEAGAGPVAPALQHCYYIQWLGGASSALEAAPGHCTGKKLLVLLLWRATDSGTGAALDVLENLRPYMDFIDIVCMHTPKFDGERPPRFVQLSAKYHEMNFPYGADVSLRLWRDLGVTVWPTAVVLSPRSKRVLFAFEGYRALPRILLCVRAAIDFYFPRRVATQPPPEPSLRSEQLPSGKSARLGAHSDAFPISAGALSELLENRRRALASAEDTASLKEQRSSTRTSKRSSRKRDKASPESRLPTRSPLPPQDVYGRQILALLDTSRQALALRFPGKLDVHAESDRLFIADSGHHRILVTKLSGEFIEQIGGREGAGFRDGTFSEALFQYPQGLVFDPLGNRLIVADSGNNALRIVRFSDGTVSTASVAPLVKETDVQGVMERSISMQDRESGRHRAAVSAAATEPPAASEGTPFWAWQRRWFKPERTRPAVQRQYEQLLSVADADVRFAEVNDRSNNTSSAAKSNSKPGTTHQRTGIAANSSPLSLTPSPRSRFRLPWDVKMHAGSVYVAVAGSHQIWRLDSTGILREYRGSGKPGLVDDAEGSRVPVSFAAPHGVCVQGTCLYVTDSDSSTVRAIDLRAQWTRTIVGGDVFFLESLSTFGDRDGWGRGGHLQYPCGCCALPDGQILLADTLNHKIKVLNLELRDVRTLAGSGEPGLHDGASTQAAFFAPQGIAYDPTVRMAYVADTYNHCIRQVDVATGTVRTLTLTPPAVLEALAAPAAETSPNGR</sequence>
<dbReference type="Gene3D" id="2.120.10.30">
    <property type="entry name" value="TolB, C-terminal domain"/>
    <property type="match status" value="3"/>
</dbReference>
<keyword evidence="2" id="KW-0472">Membrane</keyword>
<feature type="region of interest" description="Disordered" evidence="1">
    <location>
        <begin position="47"/>
        <end position="118"/>
    </location>
</feature>
<dbReference type="InterPro" id="IPR036249">
    <property type="entry name" value="Thioredoxin-like_sf"/>
</dbReference>
<feature type="compositionally biased region" description="Basic and acidic residues" evidence="1">
    <location>
        <begin position="50"/>
        <end position="86"/>
    </location>
</feature>
<dbReference type="HOGENOM" id="CLU_316025_0_0_1"/>
<dbReference type="GeneID" id="16994973"/>
<feature type="compositionally biased region" description="Low complexity" evidence="1">
    <location>
        <begin position="593"/>
        <end position="606"/>
    </location>
</feature>
<dbReference type="STRING" id="280699.M1VIV3"/>
<dbReference type="PANTHER" id="PTHR46388:SF2">
    <property type="entry name" value="NHL REPEAT-CONTAINING PROTEIN 2"/>
    <property type="match status" value="1"/>
</dbReference>
<dbReference type="AlphaFoldDB" id="M1VIV3"/>
<evidence type="ECO:0000313" key="3">
    <source>
        <dbReference type="EMBL" id="BAM81128.1"/>
    </source>
</evidence>
<proteinExistence type="predicted"/>
<feature type="compositionally biased region" description="Polar residues" evidence="1">
    <location>
        <begin position="664"/>
        <end position="676"/>
    </location>
</feature>
<protein>
    <submittedName>
        <fullName evidence="3">Uncharacterized protein</fullName>
    </submittedName>
</protein>
<dbReference type="OMA" id="WINVEEP"/>
<dbReference type="OrthoDB" id="273823at2759"/>
<feature type="transmembrane region" description="Helical" evidence="2">
    <location>
        <begin position="142"/>
        <end position="161"/>
    </location>
</feature>
<evidence type="ECO:0000313" key="4">
    <source>
        <dbReference type="Proteomes" id="UP000007014"/>
    </source>
</evidence>
<keyword evidence="2" id="KW-0812">Transmembrane</keyword>
<evidence type="ECO:0000256" key="1">
    <source>
        <dbReference type="SAM" id="MobiDB-lite"/>
    </source>
</evidence>
<reference evidence="3 4" key="1">
    <citation type="journal article" date="2004" name="Nature">
        <title>Genome sequence of the ultrasmall unicellular red alga Cyanidioschyzon merolae 10D.</title>
        <authorList>
            <person name="Matsuzaki M."/>
            <person name="Misumi O."/>
            <person name="Shin-i T."/>
            <person name="Maruyama S."/>
            <person name="Takahara M."/>
            <person name="Miyagishima S."/>
            <person name="Mori T."/>
            <person name="Nishida K."/>
            <person name="Yagisawa F."/>
            <person name="Nishida K."/>
            <person name="Yoshida Y."/>
            <person name="Nishimura Y."/>
            <person name="Nakao S."/>
            <person name="Kobayashi T."/>
            <person name="Momoyama Y."/>
            <person name="Higashiyama T."/>
            <person name="Minoda A."/>
            <person name="Sano M."/>
            <person name="Nomoto H."/>
            <person name="Oishi K."/>
            <person name="Hayashi H."/>
            <person name="Ohta F."/>
            <person name="Nishizaka S."/>
            <person name="Haga S."/>
            <person name="Miura S."/>
            <person name="Morishita T."/>
            <person name="Kabeya Y."/>
            <person name="Terasawa K."/>
            <person name="Suzuki Y."/>
            <person name="Ishii Y."/>
            <person name="Asakawa S."/>
            <person name="Takano H."/>
            <person name="Ohta N."/>
            <person name="Kuroiwa H."/>
            <person name="Tanaka K."/>
            <person name="Shimizu N."/>
            <person name="Sugano S."/>
            <person name="Sato N."/>
            <person name="Nozaki H."/>
            <person name="Ogasawara N."/>
            <person name="Kohara Y."/>
            <person name="Kuroiwa T."/>
        </authorList>
    </citation>
    <scope>NUCLEOTIDE SEQUENCE [LARGE SCALE GENOMIC DNA]</scope>
    <source>
        <strain evidence="3 4">10D</strain>
    </source>
</reference>
<feature type="region of interest" description="Disordered" evidence="1">
    <location>
        <begin position="647"/>
        <end position="684"/>
    </location>
</feature>
<keyword evidence="4" id="KW-1185">Reference proteome</keyword>
<dbReference type="SUPFAM" id="SSF101898">
    <property type="entry name" value="NHL repeat"/>
    <property type="match status" value="1"/>
</dbReference>
<dbReference type="InterPro" id="IPR011042">
    <property type="entry name" value="6-blade_b-propeller_TolB-like"/>
</dbReference>
<dbReference type="Gramene" id="CMM305CT">
    <property type="protein sequence ID" value="CMM305CT"/>
    <property type="gene ID" value="CMM305C"/>
</dbReference>
<feature type="compositionally biased region" description="Low complexity" evidence="1">
    <location>
        <begin position="651"/>
        <end position="663"/>
    </location>
</feature>
<dbReference type="Proteomes" id="UP000007014">
    <property type="component" value="Chromosome 13"/>
</dbReference>
<dbReference type="PANTHER" id="PTHR46388">
    <property type="entry name" value="NHL REPEAT-CONTAINING PROTEIN 2"/>
    <property type="match status" value="1"/>
</dbReference>
<feature type="region of interest" description="Disordered" evidence="1">
    <location>
        <begin position="581"/>
        <end position="606"/>
    </location>
</feature>
<organism evidence="3 4">
    <name type="scientific">Cyanidioschyzon merolae (strain NIES-3377 / 10D)</name>
    <name type="common">Unicellular red alga</name>
    <dbReference type="NCBI Taxonomy" id="280699"/>
    <lineage>
        <taxon>Eukaryota</taxon>
        <taxon>Rhodophyta</taxon>
        <taxon>Bangiophyceae</taxon>
        <taxon>Cyanidiales</taxon>
        <taxon>Cyanidiaceae</taxon>
        <taxon>Cyanidioschyzon</taxon>
    </lineage>
</organism>
<gene>
    <name evidence="3" type="ORF">CYME_CMM305C</name>
</gene>
<dbReference type="SUPFAM" id="SSF52833">
    <property type="entry name" value="Thioredoxin-like"/>
    <property type="match status" value="1"/>
</dbReference>
<accession>M1VIV3</accession>
<dbReference type="eggNOG" id="KOG2177">
    <property type="taxonomic scope" value="Eukaryota"/>
</dbReference>
<feature type="compositionally biased region" description="Basic residues" evidence="1">
    <location>
        <begin position="421"/>
        <end position="430"/>
    </location>
</feature>
<reference evidence="3 4" key="2">
    <citation type="journal article" date="2007" name="BMC Biol.">
        <title>A 100%-complete sequence reveals unusually simple genomic features in the hot-spring red alga Cyanidioschyzon merolae.</title>
        <authorList>
            <person name="Nozaki H."/>
            <person name="Takano H."/>
            <person name="Misumi O."/>
            <person name="Terasawa K."/>
            <person name="Matsuzaki M."/>
            <person name="Maruyama S."/>
            <person name="Nishida K."/>
            <person name="Yagisawa F."/>
            <person name="Yoshida Y."/>
            <person name="Fujiwara T."/>
            <person name="Takio S."/>
            <person name="Tamura K."/>
            <person name="Chung S.J."/>
            <person name="Nakamura S."/>
            <person name="Kuroiwa H."/>
            <person name="Tanaka K."/>
            <person name="Sato N."/>
            <person name="Kuroiwa T."/>
        </authorList>
    </citation>
    <scope>NUCLEOTIDE SEQUENCE [LARGE SCALE GENOMIC DNA]</scope>
    <source>
        <strain evidence="3 4">10D</strain>
    </source>
</reference>